<comment type="caution">
    <text evidence="7">Lacks conserved residue(s) required for the propagation of feature annotation.</text>
</comment>
<dbReference type="Proteomes" id="UP000230233">
    <property type="component" value="Chromosome V"/>
</dbReference>
<dbReference type="EC" id="2.1.1.35" evidence="4"/>
<dbReference type="PROSITE" id="PS01231">
    <property type="entry name" value="TRMA_2"/>
    <property type="match status" value="1"/>
</dbReference>
<dbReference type="InterPro" id="IPR025714">
    <property type="entry name" value="Methyltranfer_dom"/>
</dbReference>
<feature type="binding site" evidence="7">
    <location>
        <position position="557"/>
    </location>
    <ligand>
        <name>S-adenosyl-L-methionine</name>
        <dbReference type="ChEBI" id="CHEBI:59789"/>
    </ligand>
</feature>
<dbReference type="PROSITE" id="PS51687">
    <property type="entry name" value="SAM_MT_RNA_M5U"/>
    <property type="match status" value="1"/>
</dbReference>
<feature type="region of interest" description="Disordered" evidence="8">
    <location>
        <begin position="391"/>
        <end position="440"/>
    </location>
</feature>
<dbReference type="InterPro" id="IPR000504">
    <property type="entry name" value="RRM_dom"/>
</dbReference>
<dbReference type="InterPro" id="IPR012677">
    <property type="entry name" value="Nucleotide-bd_a/b_plait_sf"/>
</dbReference>
<comment type="similarity">
    <text evidence="7">Belongs to the class I-like SAM-binding methyltransferase superfamily. RNA M5U methyltransferase family.</text>
</comment>
<evidence type="ECO:0000313" key="11">
    <source>
        <dbReference type="Proteomes" id="UP000230233"/>
    </source>
</evidence>
<dbReference type="SUPFAM" id="SSF54928">
    <property type="entry name" value="RNA-binding domain, RBD"/>
    <property type="match status" value="1"/>
</dbReference>
<keyword evidence="3 7" id="KW-0949">S-adenosyl-L-methionine</keyword>
<evidence type="ECO:0000313" key="10">
    <source>
        <dbReference type="EMBL" id="PIC25015.1"/>
    </source>
</evidence>
<organism evidence="10 11">
    <name type="scientific">Caenorhabditis nigoni</name>
    <dbReference type="NCBI Taxonomy" id="1611254"/>
    <lineage>
        <taxon>Eukaryota</taxon>
        <taxon>Metazoa</taxon>
        <taxon>Ecdysozoa</taxon>
        <taxon>Nematoda</taxon>
        <taxon>Chromadorea</taxon>
        <taxon>Rhabditida</taxon>
        <taxon>Rhabditina</taxon>
        <taxon>Rhabditomorpha</taxon>
        <taxon>Rhabditoidea</taxon>
        <taxon>Rhabditidae</taxon>
        <taxon>Peloderinae</taxon>
        <taxon>Caenorhabditis</taxon>
    </lineage>
</organism>
<dbReference type="GO" id="GO:0006396">
    <property type="term" value="P:RNA processing"/>
    <property type="evidence" value="ECO:0007669"/>
    <property type="project" value="InterPro"/>
</dbReference>
<dbReference type="Pfam" id="PF13847">
    <property type="entry name" value="Methyltransf_31"/>
    <property type="match status" value="1"/>
</dbReference>
<feature type="binding site" evidence="7">
    <location>
        <position position="367"/>
    </location>
    <ligand>
        <name>S-adenosyl-L-methionine</name>
        <dbReference type="ChEBI" id="CHEBI:59789"/>
    </ligand>
</feature>
<keyword evidence="2 7" id="KW-0808">Transferase</keyword>
<dbReference type="Gene3D" id="3.30.70.330">
    <property type="match status" value="1"/>
</dbReference>
<feature type="active site" description="Nucleophile" evidence="7">
    <location>
        <position position="585"/>
    </location>
</feature>
<reference evidence="11" key="1">
    <citation type="submission" date="2017-10" db="EMBL/GenBank/DDBJ databases">
        <title>Rapid genome shrinkage in a self-fertile nematode reveals novel sperm competition proteins.</title>
        <authorList>
            <person name="Yin D."/>
            <person name="Schwarz E.M."/>
            <person name="Thomas C.G."/>
            <person name="Felde R.L."/>
            <person name="Korf I.F."/>
            <person name="Cutter A.D."/>
            <person name="Schartner C.M."/>
            <person name="Ralston E.J."/>
            <person name="Meyer B.J."/>
            <person name="Haag E.S."/>
        </authorList>
    </citation>
    <scope>NUCLEOTIDE SEQUENCE [LARGE SCALE GENOMIC DNA]</scope>
    <source>
        <strain evidence="11">JU1422</strain>
    </source>
</reference>
<dbReference type="EMBL" id="PDUG01000005">
    <property type="protein sequence ID" value="PIC25015.1"/>
    <property type="molecule type" value="Genomic_DNA"/>
</dbReference>
<comment type="caution">
    <text evidence="10">The sequence shown here is derived from an EMBL/GenBank/DDBJ whole genome shotgun (WGS) entry which is preliminary data.</text>
</comment>
<evidence type="ECO:0000256" key="3">
    <source>
        <dbReference type="ARBA" id="ARBA00022691"/>
    </source>
</evidence>
<gene>
    <name evidence="10" type="primary">Cni-H24K24.4</name>
    <name evidence="10" type="synonym">Cnig_chr_V.g18110</name>
    <name evidence="10" type="ORF">B9Z55_018110</name>
</gene>
<dbReference type="OrthoDB" id="417550at2759"/>
<evidence type="ECO:0000256" key="7">
    <source>
        <dbReference type="PROSITE-ProRule" id="PRU01024"/>
    </source>
</evidence>
<keyword evidence="11" id="KW-1185">Reference proteome</keyword>
<dbReference type="PANTHER" id="PTHR45904">
    <property type="entry name" value="TRNA (URACIL-5-)-METHYLTRANSFERASE"/>
    <property type="match status" value="1"/>
</dbReference>
<proteinExistence type="inferred from homology"/>
<dbReference type="AlphaFoldDB" id="A0A2G5TCB8"/>
<feature type="compositionally biased region" description="Basic and acidic residues" evidence="8">
    <location>
        <begin position="406"/>
        <end position="417"/>
    </location>
</feature>
<name>A0A2G5TCB8_9PELO</name>
<dbReference type="InterPro" id="IPR035979">
    <property type="entry name" value="RBD_domain_sf"/>
</dbReference>
<evidence type="ECO:0000256" key="2">
    <source>
        <dbReference type="ARBA" id="ARBA00022679"/>
    </source>
</evidence>
<evidence type="ECO:0000256" key="1">
    <source>
        <dbReference type="ARBA" id="ARBA00022603"/>
    </source>
</evidence>
<evidence type="ECO:0000256" key="4">
    <source>
        <dbReference type="ARBA" id="ARBA00033763"/>
    </source>
</evidence>
<dbReference type="Pfam" id="PF00076">
    <property type="entry name" value="RRM_1"/>
    <property type="match status" value="1"/>
</dbReference>
<evidence type="ECO:0000256" key="6">
    <source>
        <dbReference type="PROSITE-ProRule" id="PRU00176"/>
    </source>
</evidence>
<dbReference type="GO" id="GO:0003723">
    <property type="term" value="F:RNA binding"/>
    <property type="evidence" value="ECO:0007669"/>
    <property type="project" value="UniProtKB-UniRule"/>
</dbReference>
<dbReference type="Gene3D" id="2.40.50.1070">
    <property type="match status" value="1"/>
</dbReference>
<dbReference type="GO" id="GO:0030697">
    <property type="term" value="F:tRNA (uracil(54)-C5)-methyltransferase activity, S-adenosyl methionine-dependent"/>
    <property type="evidence" value="ECO:0007669"/>
    <property type="project" value="UniProtKB-EC"/>
</dbReference>
<feature type="region of interest" description="Disordered" evidence="8">
    <location>
        <begin position="1"/>
        <end position="22"/>
    </location>
</feature>
<dbReference type="SUPFAM" id="SSF53335">
    <property type="entry name" value="S-adenosyl-L-methionine-dependent methyltransferases"/>
    <property type="match status" value="1"/>
</dbReference>
<evidence type="ECO:0000256" key="5">
    <source>
        <dbReference type="ARBA" id="ARBA00047278"/>
    </source>
</evidence>
<keyword evidence="6" id="KW-0694">RNA-binding</keyword>
<dbReference type="STRING" id="1611254.A0A2G5TCB8"/>
<dbReference type="PANTHER" id="PTHR45904:SF2">
    <property type="entry name" value="TRNA (URACIL-5-)-METHYLTRANSFERASE HOMOLOG A"/>
    <property type="match status" value="1"/>
</dbReference>
<dbReference type="Gene3D" id="3.40.50.150">
    <property type="entry name" value="Vaccinia Virus protein VP39"/>
    <property type="match status" value="2"/>
</dbReference>
<dbReference type="SMART" id="SM00360">
    <property type="entry name" value="RRM"/>
    <property type="match status" value="1"/>
</dbReference>
<evidence type="ECO:0000256" key="8">
    <source>
        <dbReference type="SAM" id="MobiDB-lite"/>
    </source>
</evidence>
<comment type="catalytic activity">
    <reaction evidence="5">
        <text>uridine(54) in tRNA + S-adenosyl-L-methionine = 5-methyluridine(54) in tRNA + S-adenosyl-L-homocysteine + H(+)</text>
        <dbReference type="Rhea" id="RHEA:42712"/>
        <dbReference type="Rhea" id="RHEA-COMP:10167"/>
        <dbReference type="Rhea" id="RHEA-COMP:10193"/>
        <dbReference type="ChEBI" id="CHEBI:15378"/>
        <dbReference type="ChEBI" id="CHEBI:57856"/>
        <dbReference type="ChEBI" id="CHEBI:59789"/>
        <dbReference type="ChEBI" id="CHEBI:65315"/>
        <dbReference type="ChEBI" id="CHEBI:74447"/>
        <dbReference type="EC" id="2.1.1.35"/>
    </reaction>
    <physiologicalReaction direction="left-to-right" evidence="5">
        <dbReference type="Rhea" id="RHEA:42713"/>
    </physiologicalReaction>
</comment>
<accession>A0A2G5TCB8</accession>
<keyword evidence="1 7" id="KW-0489">Methyltransferase</keyword>
<feature type="domain" description="RRM" evidence="9">
    <location>
        <begin position="28"/>
        <end position="101"/>
    </location>
</feature>
<dbReference type="GO" id="GO:0032259">
    <property type="term" value="P:methylation"/>
    <property type="evidence" value="ECO:0007669"/>
    <property type="project" value="UniProtKB-KW"/>
</dbReference>
<dbReference type="InterPro" id="IPR030391">
    <property type="entry name" value="MeTrfase_TrmA_CS"/>
</dbReference>
<evidence type="ECO:0000259" key="9">
    <source>
        <dbReference type="PROSITE" id="PS50102"/>
    </source>
</evidence>
<feature type="binding site" evidence="7">
    <location>
        <position position="501"/>
    </location>
    <ligand>
        <name>S-adenosyl-L-methionine</name>
        <dbReference type="ChEBI" id="CHEBI:59789"/>
    </ligand>
</feature>
<dbReference type="InterPro" id="IPR045850">
    <property type="entry name" value="TRM2_met"/>
</dbReference>
<dbReference type="PROSITE" id="PS50102">
    <property type="entry name" value="RRM"/>
    <property type="match status" value="1"/>
</dbReference>
<dbReference type="InterPro" id="IPR010280">
    <property type="entry name" value="U5_MeTrfase_fam"/>
</dbReference>
<sequence length="635" mass="71218">MSEAIENPAQEAPGIAETPKEEPGIDLDRVHIQNIPSFIGFKQFKKVLEKILGDVKSKKVRHMSDYAYVTFDTPEDAQKAIQLLNGYEYKNSVLAAHLATTEVKNLRAPTKNNTEPAVQKTARESVTPLAEMEYEKQLELKQQNSVNQKPPNFHLIECSRVMNKLHEQLQRNKVEKIGKQTEFRKRLQQILPSPKTTGYRNKCEFTIGHDLNRDICIGFVGGRFAENRHFVILPLNVDIVSPQMMSIVGDAHEFVKETELAPFDEFERKGFWRLLTVREFGGDVMLIFTVFPLDSAEKTEEIQKKIAQRFMDFETFTSKKYRVCSIYWQEMVHISDTPNFKLIAGTPYIYESLLDCRFRVSPPAFFQTNSQGASVLYSTIGELCGLAEKNSEASGASEGVKPSAEAPKDSEGVEKMEVTSVETPAEAPAPADDSDAPPTKIARIDPEVAAEAPATTSSETSTSPEDPGTILLDICCGTGTIGQCLLKNIENTQKVFCVGIEMIAEAVEDAKQNAKQNKMEKCCKYIAGKAEDTFRSMKYQLPAGFDLRTSRVVGVLDPPRAGMHEKVILACREMSTMRRLIFVSCEPNAAINNIVNLCRPESRKYSGDAFSVTRVQPVDMFPQTNHMEWIIQLDR</sequence>
<dbReference type="InterPro" id="IPR029063">
    <property type="entry name" value="SAM-dependent_MTases_sf"/>
</dbReference>
<protein>
    <recommendedName>
        <fullName evidence="4">tRNA (uracil(54)-C(5))-methyltransferase</fullName>
        <ecNumber evidence="4">2.1.1.35</ecNumber>
    </recommendedName>
</protein>